<dbReference type="PANTHER" id="PTHR46564">
    <property type="entry name" value="TRANSPOSASE"/>
    <property type="match status" value="1"/>
</dbReference>
<dbReference type="Gene3D" id="3.30.420.10">
    <property type="entry name" value="Ribonuclease H-like superfamily/Ribonuclease H"/>
    <property type="match status" value="1"/>
</dbReference>
<sequence length="383" mass="42558">MTPPPTSATPQTPPLVSREAKQFERNSAKKCVLDAFLAGQDWLGVADSNAVSVTTARRIAAKGSIEQQPRGGVRTACIKMTVEVMFKLEEYLDEQADMTMAVMKDRLLSELLVDVSITSIHRALHDMLYTVKGLRIEKAAMTNAVNKEKRMAFTKAFNAHVAAGDMIVYHDETNFNIYLSRNQGWARVGERTVVTLPGSKGKHLHVQCGVSPGNGLVLLRTHDGSVHMEENARFVADLFVAALNSDEYKKCCVGKKVVVITDNSSAHSQVETMAREQLVTDGIVNSNKLVILRLAPYSPMCNAIEGCFSVLKARMKLLLAAKRRELLVRGQYNSLTANRMALMKEAVESSKEDLAQRLVWRMERHCFKSIFLAERGEDMELGK</sequence>
<dbReference type="AlphaFoldDB" id="H3GJG3"/>
<dbReference type="HOGENOM" id="CLU_055211_1_0_1"/>
<keyword evidence="3" id="KW-1185">Reference proteome</keyword>
<dbReference type="InterPro" id="IPR009057">
    <property type="entry name" value="Homeodomain-like_sf"/>
</dbReference>
<evidence type="ECO:0000259" key="1">
    <source>
        <dbReference type="Pfam" id="PF13358"/>
    </source>
</evidence>
<dbReference type="SUPFAM" id="SSF46689">
    <property type="entry name" value="Homeodomain-like"/>
    <property type="match status" value="1"/>
</dbReference>
<dbReference type="Proteomes" id="UP000005238">
    <property type="component" value="Unassembled WGS sequence"/>
</dbReference>
<dbReference type="EMBL" id="DS566014">
    <property type="status" value="NOT_ANNOTATED_CDS"/>
    <property type="molecule type" value="Genomic_DNA"/>
</dbReference>
<evidence type="ECO:0000313" key="2">
    <source>
        <dbReference type="EnsemblProtists" id="Phyra76306"/>
    </source>
</evidence>
<dbReference type="InterPro" id="IPR036397">
    <property type="entry name" value="RNaseH_sf"/>
</dbReference>
<organism evidence="2 3">
    <name type="scientific">Phytophthora ramorum</name>
    <name type="common">Sudden oak death agent</name>
    <dbReference type="NCBI Taxonomy" id="164328"/>
    <lineage>
        <taxon>Eukaryota</taxon>
        <taxon>Sar</taxon>
        <taxon>Stramenopiles</taxon>
        <taxon>Oomycota</taxon>
        <taxon>Peronosporomycetes</taxon>
        <taxon>Peronosporales</taxon>
        <taxon>Peronosporaceae</taxon>
        <taxon>Phytophthora</taxon>
    </lineage>
</organism>
<dbReference type="InParanoid" id="H3GJG3"/>
<name>H3GJG3_PHYRM</name>
<accession>H3GJG3</accession>
<feature type="domain" description="Tc1-like transposase DDE" evidence="1">
    <location>
        <begin position="167"/>
        <end position="317"/>
    </location>
</feature>
<proteinExistence type="predicted"/>
<evidence type="ECO:0000313" key="3">
    <source>
        <dbReference type="Proteomes" id="UP000005238"/>
    </source>
</evidence>
<dbReference type="PANTHER" id="PTHR46564:SF1">
    <property type="entry name" value="TRANSPOSASE"/>
    <property type="match status" value="1"/>
</dbReference>
<dbReference type="eggNOG" id="ENOG502SJ6C">
    <property type="taxonomic scope" value="Eukaryota"/>
</dbReference>
<dbReference type="EnsemblProtists" id="Phyra76306">
    <property type="protein sequence ID" value="Phyra76306"/>
    <property type="gene ID" value="Phyra76306"/>
</dbReference>
<dbReference type="Pfam" id="PF13358">
    <property type="entry name" value="DDE_3"/>
    <property type="match status" value="1"/>
</dbReference>
<reference evidence="2" key="2">
    <citation type="submission" date="2015-06" db="UniProtKB">
        <authorList>
            <consortium name="EnsemblProtists"/>
        </authorList>
    </citation>
    <scope>IDENTIFICATION</scope>
    <source>
        <strain evidence="2">Pr102</strain>
    </source>
</reference>
<protein>
    <recommendedName>
        <fullName evidence="1">Tc1-like transposase DDE domain-containing protein</fullName>
    </recommendedName>
</protein>
<dbReference type="InterPro" id="IPR038717">
    <property type="entry name" value="Tc1-like_DDE_dom"/>
</dbReference>
<dbReference type="GO" id="GO:0003676">
    <property type="term" value="F:nucleic acid binding"/>
    <property type="evidence" value="ECO:0007669"/>
    <property type="project" value="InterPro"/>
</dbReference>
<reference evidence="3" key="1">
    <citation type="journal article" date="2006" name="Science">
        <title>Phytophthora genome sequences uncover evolutionary origins and mechanisms of pathogenesis.</title>
        <authorList>
            <person name="Tyler B.M."/>
            <person name="Tripathy S."/>
            <person name="Zhang X."/>
            <person name="Dehal P."/>
            <person name="Jiang R.H."/>
            <person name="Aerts A."/>
            <person name="Arredondo F.D."/>
            <person name="Baxter L."/>
            <person name="Bensasson D."/>
            <person name="Beynon J.L."/>
            <person name="Chapman J."/>
            <person name="Damasceno C.M."/>
            <person name="Dorrance A.E."/>
            <person name="Dou D."/>
            <person name="Dickerman A.W."/>
            <person name="Dubchak I.L."/>
            <person name="Garbelotto M."/>
            <person name="Gijzen M."/>
            <person name="Gordon S.G."/>
            <person name="Govers F."/>
            <person name="Grunwald N.J."/>
            <person name="Huang W."/>
            <person name="Ivors K.L."/>
            <person name="Jones R.W."/>
            <person name="Kamoun S."/>
            <person name="Krampis K."/>
            <person name="Lamour K.H."/>
            <person name="Lee M.K."/>
            <person name="McDonald W.H."/>
            <person name="Medina M."/>
            <person name="Meijer H.J."/>
            <person name="Nordberg E.K."/>
            <person name="Maclean D.J."/>
            <person name="Ospina-Giraldo M.D."/>
            <person name="Morris P.F."/>
            <person name="Phuntumart V."/>
            <person name="Putnam N.H."/>
            <person name="Rash S."/>
            <person name="Rose J.K."/>
            <person name="Sakihama Y."/>
            <person name="Salamov A.A."/>
            <person name="Savidor A."/>
            <person name="Scheuring C.F."/>
            <person name="Smith B.M."/>
            <person name="Sobral B.W."/>
            <person name="Terry A."/>
            <person name="Torto-Alalibo T.A."/>
            <person name="Win J."/>
            <person name="Xu Z."/>
            <person name="Zhang H."/>
            <person name="Grigoriev I.V."/>
            <person name="Rokhsar D.S."/>
            <person name="Boore J.L."/>
        </authorList>
    </citation>
    <scope>NUCLEOTIDE SEQUENCE [LARGE SCALE GENOMIC DNA]</scope>
    <source>
        <strain evidence="3">Pr102</strain>
    </source>
</reference>